<gene>
    <name evidence="2" type="ORF">AGR2A_Cc140114</name>
</gene>
<dbReference type="Pfam" id="PF10269">
    <property type="entry name" value="Tmemb_185A"/>
    <property type="match status" value="1"/>
</dbReference>
<keyword evidence="3" id="KW-1185">Reference proteome</keyword>
<dbReference type="EMBL" id="FBVY01000006">
    <property type="protein sequence ID" value="CUW88607.1"/>
    <property type="molecule type" value="Genomic_DNA"/>
</dbReference>
<comment type="caution">
    <text evidence="2">The sequence shown here is derived from an EMBL/GenBank/DDBJ whole genome shotgun (WGS) entry which is preliminary data.</text>
</comment>
<dbReference type="RefSeq" id="WP_080822936.1">
    <property type="nucleotide sequence ID" value="NZ_LT009718.1"/>
</dbReference>
<feature type="transmembrane region" description="Helical" evidence="1">
    <location>
        <begin position="28"/>
        <end position="48"/>
    </location>
</feature>
<proteinExistence type="predicted"/>
<name>A0A9W5AZ42_9HYPH</name>
<organism evidence="2 3">
    <name type="scientific">Agrobacterium genomosp. 2 str. CFBP 5494</name>
    <dbReference type="NCBI Taxonomy" id="1183436"/>
    <lineage>
        <taxon>Bacteria</taxon>
        <taxon>Pseudomonadati</taxon>
        <taxon>Pseudomonadota</taxon>
        <taxon>Alphaproteobacteria</taxon>
        <taxon>Hyphomicrobiales</taxon>
        <taxon>Rhizobiaceae</taxon>
        <taxon>Rhizobium/Agrobacterium group</taxon>
        <taxon>Agrobacterium</taxon>
        <taxon>Agrobacterium tumefaciens complex</taxon>
    </lineage>
</organism>
<protein>
    <recommendedName>
        <fullName evidence="4">Transmembrane protein</fullName>
    </recommendedName>
</protein>
<keyword evidence="1" id="KW-0812">Transmembrane</keyword>
<evidence type="ECO:0008006" key="4">
    <source>
        <dbReference type="Google" id="ProtNLM"/>
    </source>
</evidence>
<evidence type="ECO:0000313" key="2">
    <source>
        <dbReference type="EMBL" id="CUW88607.1"/>
    </source>
</evidence>
<evidence type="ECO:0000313" key="3">
    <source>
        <dbReference type="Proteomes" id="UP000191933"/>
    </source>
</evidence>
<dbReference type="AlphaFoldDB" id="A0A9W5AZ42"/>
<dbReference type="InterPro" id="IPR019396">
    <property type="entry name" value="TM_Fragile-X-F-assoc"/>
</dbReference>
<accession>A0A9W5AZ42</accession>
<keyword evidence="1" id="KW-0472">Membrane</keyword>
<dbReference type="Proteomes" id="UP000191933">
    <property type="component" value="Unassembled WGS sequence"/>
</dbReference>
<sequence>MELLVGAFALMFTALKLTGHIKWSWQLVLAPVWVPLVLIFVVGLSAVWSRCEVRHVIKGTKRGIEKNRRSAR</sequence>
<keyword evidence="1" id="KW-1133">Transmembrane helix</keyword>
<evidence type="ECO:0000256" key="1">
    <source>
        <dbReference type="SAM" id="Phobius"/>
    </source>
</evidence>
<reference evidence="2 3" key="1">
    <citation type="submission" date="2016-01" db="EMBL/GenBank/DDBJ databases">
        <authorList>
            <person name="Regsiter A."/>
            <person name="william w."/>
        </authorList>
    </citation>
    <scope>NUCLEOTIDE SEQUENCE [LARGE SCALE GENOMIC DNA]</scope>
    <source>
        <strain evidence="2 3">CFBP 5494</strain>
    </source>
</reference>